<feature type="compositionally biased region" description="Basic residues" evidence="1">
    <location>
        <begin position="56"/>
        <end position="76"/>
    </location>
</feature>
<dbReference type="AlphaFoldDB" id="A0AAY4CRM0"/>
<evidence type="ECO:0000256" key="1">
    <source>
        <dbReference type="SAM" id="MobiDB-lite"/>
    </source>
</evidence>
<accession>A0AAY4CRM0</accession>
<feature type="region of interest" description="Disordered" evidence="1">
    <location>
        <begin position="56"/>
        <end position="88"/>
    </location>
</feature>
<dbReference type="Ensembl" id="ENSDCDT00010043686.1">
    <property type="protein sequence ID" value="ENSDCDP00010035001.1"/>
    <property type="gene ID" value="ENSDCDG00010022593.1"/>
</dbReference>
<sequence>YASHLFIQKRSSYKFPFICLRRSHGGRSGGVRAYVNKARWNDSQGYSADTHTHTHTAYKLQKHHTRHKNRQRKQLKLHSEAPKPLWNI</sequence>
<keyword evidence="3" id="KW-1185">Reference proteome</keyword>
<dbReference type="Proteomes" id="UP000694580">
    <property type="component" value="Unplaced"/>
</dbReference>
<evidence type="ECO:0000313" key="2">
    <source>
        <dbReference type="Ensembl" id="ENSDCDP00010035001.1"/>
    </source>
</evidence>
<evidence type="ECO:0000313" key="3">
    <source>
        <dbReference type="Proteomes" id="UP000694580"/>
    </source>
</evidence>
<name>A0AAY4CRM0_9TELE</name>
<reference evidence="2" key="1">
    <citation type="submission" date="2025-08" db="UniProtKB">
        <authorList>
            <consortium name="Ensembl"/>
        </authorList>
    </citation>
    <scope>IDENTIFICATION</scope>
</reference>
<reference evidence="2" key="2">
    <citation type="submission" date="2025-09" db="UniProtKB">
        <authorList>
            <consortium name="Ensembl"/>
        </authorList>
    </citation>
    <scope>IDENTIFICATION</scope>
</reference>
<organism evidence="2 3">
    <name type="scientific">Denticeps clupeoides</name>
    <name type="common">denticle herring</name>
    <dbReference type="NCBI Taxonomy" id="299321"/>
    <lineage>
        <taxon>Eukaryota</taxon>
        <taxon>Metazoa</taxon>
        <taxon>Chordata</taxon>
        <taxon>Craniata</taxon>
        <taxon>Vertebrata</taxon>
        <taxon>Euteleostomi</taxon>
        <taxon>Actinopterygii</taxon>
        <taxon>Neopterygii</taxon>
        <taxon>Teleostei</taxon>
        <taxon>Clupei</taxon>
        <taxon>Clupeiformes</taxon>
        <taxon>Denticipitoidei</taxon>
        <taxon>Denticipitidae</taxon>
        <taxon>Denticeps</taxon>
    </lineage>
</organism>
<proteinExistence type="predicted"/>
<protein>
    <submittedName>
        <fullName evidence="2">Uncharacterized protein</fullName>
    </submittedName>
</protein>